<dbReference type="AlphaFoldDB" id="A0AAN6MEE4"/>
<comment type="caution">
    <text evidence="2">The sequence shown here is derived from an EMBL/GenBank/DDBJ whole genome shotgun (WGS) entry which is preliminary data.</text>
</comment>
<feature type="compositionally biased region" description="Basic and acidic residues" evidence="1">
    <location>
        <begin position="137"/>
        <end position="152"/>
    </location>
</feature>
<reference evidence="2" key="1">
    <citation type="journal article" date="2023" name="Mol. Phylogenet. Evol.">
        <title>Genome-scale phylogeny and comparative genomics of the fungal order Sordariales.</title>
        <authorList>
            <person name="Hensen N."/>
            <person name="Bonometti L."/>
            <person name="Westerberg I."/>
            <person name="Brannstrom I.O."/>
            <person name="Guillou S."/>
            <person name="Cros-Aarteil S."/>
            <person name="Calhoun S."/>
            <person name="Haridas S."/>
            <person name="Kuo A."/>
            <person name="Mondo S."/>
            <person name="Pangilinan J."/>
            <person name="Riley R."/>
            <person name="LaButti K."/>
            <person name="Andreopoulos B."/>
            <person name="Lipzen A."/>
            <person name="Chen C."/>
            <person name="Yan M."/>
            <person name="Daum C."/>
            <person name="Ng V."/>
            <person name="Clum A."/>
            <person name="Steindorff A."/>
            <person name="Ohm R.A."/>
            <person name="Martin F."/>
            <person name="Silar P."/>
            <person name="Natvig D.O."/>
            <person name="Lalanne C."/>
            <person name="Gautier V."/>
            <person name="Ament-Velasquez S.L."/>
            <person name="Kruys A."/>
            <person name="Hutchinson M.I."/>
            <person name="Powell A.J."/>
            <person name="Barry K."/>
            <person name="Miller A.N."/>
            <person name="Grigoriev I.V."/>
            <person name="Debuchy R."/>
            <person name="Gladieux P."/>
            <person name="Hiltunen Thoren M."/>
            <person name="Johannesson H."/>
        </authorList>
    </citation>
    <scope>NUCLEOTIDE SEQUENCE</scope>
    <source>
        <strain evidence="2">CBS 103.79</strain>
    </source>
</reference>
<organism evidence="2 3">
    <name type="scientific">Staphylotrichum tortipilum</name>
    <dbReference type="NCBI Taxonomy" id="2831512"/>
    <lineage>
        <taxon>Eukaryota</taxon>
        <taxon>Fungi</taxon>
        <taxon>Dikarya</taxon>
        <taxon>Ascomycota</taxon>
        <taxon>Pezizomycotina</taxon>
        <taxon>Sordariomycetes</taxon>
        <taxon>Sordariomycetidae</taxon>
        <taxon>Sordariales</taxon>
        <taxon>Chaetomiaceae</taxon>
        <taxon>Staphylotrichum</taxon>
    </lineage>
</organism>
<sequence>EDQQPEGTPWTPDGTCGGTDGYRCSPGWGRCCNINGVCGESPADCYLERGCQSAFGICASGNPPSHQHYRREASCTSPAWNSHTCPEPAGQQTLWRRDVAFFNFAAMDMTQTGSAATIYCDDDTTCSDRDFHEITEAKREETPAKNPDEPARTPRLRPGRLTPEQTYQRMMAGHGRRFDIPVN</sequence>
<evidence type="ECO:0000256" key="1">
    <source>
        <dbReference type="SAM" id="MobiDB-lite"/>
    </source>
</evidence>
<dbReference type="Proteomes" id="UP001303889">
    <property type="component" value="Unassembled WGS sequence"/>
</dbReference>
<evidence type="ECO:0008006" key="4">
    <source>
        <dbReference type="Google" id="ProtNLM"/>
    </source>
</evidence>
<feature type="non-terminal residue" evidence="2">
    <location>
        <position position="1"/>
    </location>
</feature>
<evidence type="ECO:0000313" key="2">
    <source>
        <dbReference type="EMBL" id="KAK3898664.1"/>
    </source>
</evidence>
<feature type="region of interest" description="Disordered" evidence="1">
    <location>
        <begin position="137"/>
        <end position="160"/>
    </location>
</feature>
<gene>
    <name evidence="2" type="ORF">C8A05DRAFT_37748</name>
</gene>
<reference evidence="2" key="2">
    <citation type="submission" date="2023-05" db="EMBL/GenBank/DDBJ databases">
        <authorList>
            <consortium name="Lawrence Berkeley National Laboratory"/>
            <person name="Steindorff A."/>
            <person name="Hensen N."/>
            <person name="Bonometti L."/>
            <person name="Westerberg I."/>
            <person name="Brannstrom I.O."/>
            <person name="Guillou S."/>
            <person name="Cros-Aarteil S."/>
            <person name="Calhoun S."/>
            <person name="Haridas S."/>
            <person name="Kuo A."/>
            <person name="Mondo S."/>
            <person name="Pangilinan J."/>
            <person name="Riley R."/>
            <person name="Labutti K."/>
            <person name="Andreopoulos B."/>
            <person name="Lipzen A."/>
            <person name="Chen C."/>
            <person name="Yanf M."/>
            <person name="Daum C."/>
            <person name="Ng V."/>
            <person name="Clum A."/>
            <person name="Ohm R."/>
            <person name="Martin F."/>
            <person name="Silar P."/>
            <person name="Natvig D."/>
            <person name="Lalanne C."/>
            <person name="Gautier V."/>
            <person name="Ament-Velasquez S.L."/>
            <person name="Kruys A."/>
            <person name="Hutchinson M.I."/>
            <person name="Powell A.J."/>
            <person name="Barry K."/>
            <person name="Miller A.N."/>
            <person name="Grigoriev I.V."/>
            <person name="Debuchy R."/>
            <person name="Gladieux P."/>
            <person name="Thoren M.H."/>
            <person name="Johannesson H."/>
        </authorList>
    </citation>
    <scope>NUCLEOTIDE SEQUENCE</scope>
    <source>
        <strain evidence="2">CBS 103.79</strain>
    </source>
</reference>
<accession>A0AAN6MEE4</accession>
<protein>
    <recommendedName>
        <fullName evidence="4">Chitin-binding type-1 domain-containing protein</fullName>
    </recommendedName>
</protein>
<dbReference type="EMBL" id="MU855900">
    <property type="protein sequence ID" value="KAK3898664.1"/>
    <property type="molecule type" value="Genomic_DNA"/>
</dbReference>
<proteinExistence type="predicted"/>
<evidence type="ECO:0000313" key="3">
    <source>
        <dbReference type="Proteomes" id="UP001303889"/>
    </source>
</evidence>
<keyword evidence="3" id="KW-1185">Reference proteome</keyword>
<name>A0AAN6MEE4_9PEZI</name>